<accession>A0A1G8G0W2</accession>
<evidence type="ECO:0000313" key="5">
    <source>
        <dbReference type="EMBL" id="SDH88049.1"/>
    </source>
</evidence>
<dbReference type="InterPro" id="IPR037066">
    <property type="entry name" value="Plug_dom_sf"/>
</dbReference>
<dbReference type="EMBL" id="FNDQ01000021">
    <property type="protein sequence ID" value="SDH88049.1"/>
    <property type="molecule type" value="Genomic_DNA"/>
</dbReference>
<dbReference type="Gene3D" id="2.170.130.10">
    <property type="entry name" value="TonB-dependent receptor, plug domain"/>
    <property type="match status" value="1"/>
</dbReference>
<dbReference type="RefSeq" id="WP_090409968.1">
    <property type="nucleotide sequence ID" value="NZ_FNDQ01000021.1"/>
</dbReference>
<keyword evidence="1" id="KW-0998">Cell outer membrane</keyword>
<dbReference type="CDD" id="cd07341">
    <property type="entry name" value="M56_BlaR1_MecR1_like"/>
    <property type="match status" value="1"/>
</dbReference>
<evidence type="ECO:0000256" key="2">
    <source>
        <dbReference type="SAM" id="Coils"/>
    </source>
</evidence>
<gene>
    <name evidence="5" type="ORF">SAMN05421818_12127</name>
</gene>
<protein>
    <submittedName>
        <fullName evidence="5">BlaR1 peptidase M56</fullName>
    </submittedName>
</protein>
<evidence type="ECO:0000256" key="3">
    <source>
        <dbReference type="SAM" id="Phobius"/>
    </source>
</evidence>
<evidence type="ECO:0000313" key="6">
    <source>
        <dbReference type="Proteomes" id="UP000243588"/>
    </source>
</evidence>
<feature type="transmembrane region" description="Helical" evidence="3">
    <location>
        <begin position="271"/>
        <end position="289"/>
    </location>
</feature>
<dbReference type="PANTHER" id="PTHR34978">
    <property type="entry name" value="POSSIBLE SENSOR-TRANSDUCER PROTEIN BLAR"/>
    <property type="match status" value="1"/>
</dbReference>
<dbReference type="InterPro" id="IPR052173">
    <property type="entry name" value="Beta-lactam_resp_regulator"/>
</dbReference>
<organism evidence="5 6">
    <name type="scientific">Myroides phaeus</name>
    <dbReference type="NCBI Taxonomy" id="702745"/>
    <lineage>
        <taxon>Bacteria</taxon>
        <taxon>Pseudomonadati</taxon>
        <taxon>Bacteroidota</taxon>
        <taxon>Flavobacteriia</taxon>
        <taxon>Flavobacteriales</taxon>
        <taxon>Flavobacteriaceae</taxon>
        <taxon>Myroides</taxon>
    </lineage>
</organism>
<dbReference type="GO" id="GO:0009279">
    <property type="term" value="C:cell outer membrane"/>
    <property type="evidence" value="ECO:0007669"/>
    <property type="project" value="UniProtKB-SubCell"/>
</dbReference>
<keyword evidence="1 3" id="KW-0472">Membrane</keyword>
<dbReference type="InterPro" id="IPR008756">
    <property type="entry name" value="Peptidase_M56"/>
</dbReference>
<keyword evidence="1" id="KW-1134">Transmembrane beta strand</keyword>
<keyword evidence="6" id="KW-1185">Reference proteome</keyword>
<name>A0A1G8G0W2_9FLAO</name>
<evidence type="ECO:0000256" key="1">
    <source>
        <dbReference type="PROSITE-ProRule" id="PRU01360"/>
    </source>
</evidence>
<reference evidence="6" key="1">
    <citation type="submission" date="2016-10" db="EMBL/GenBank/DDBJ databases">
        <authorList>
            <person name="Varghese N."/>
            <person name="Submissions S."/>
        </authorList>
    </citation>
    <scope>NUCLEOTIDE SEQUENCE [LARGE SCALE GENOMIC DNA]</scope>
    <source>
        <strain evidence="6">DSM 23313</strain>
    </source>
</reference>
<proteinExistence type="inferred from homology"/>
<feature type="transmembrane region" description="Helical" evidence="3">
    <location>
        <begin position="95"/>
        <end position="113"/>
    </location>
</feature>
<evidence type="ECO:0000259" key="4">
    <source>
        <dbReference type="Pfam" id="PF05569"/>
    </source>
</evidence>
<keyword evidence="3" id="KW-1133">Transmembrane helix</keyword>
<dbReference type="AlphaFoldDB" id="A0A1G8G0W2"/>
<comment type="subcellular location">
    <subcellularLocation>
        <location evidence="1">Cell outer membrane</location>
        <topology evidence="1">Multi-pass membrane protein</topology>
    </subcellularLocation>
</comment>
<feature type="domain" description="Peptidase M56" evidence="4">
    <location>
        <begin position="146"/>
        <end position="258"/>
    </location>
</feature>
<dbReference type="STRING" id="702745.SAMN05421818_12127"/>
<dbReference type="Pfam" id="PF05569">
    <property type="entry name" value="Peptidase_M56"/>
    <property type="match status" value="1"/>
</dbReference>
<feature type="transmembrane region" description="Helical" evidence="3">
    <location>
        <begin position="6"/>
        <end position="26"/>
    </location>
</feature>
<keyword evidence="2" id="KW-0175">Coiled coil</keyword>
<dbReference type="Proteomes" id="UP000243588">
    <property type="component" value="Unassembled WGS sequence"/>
</dbReference>
<feature type="coiled-coil region" evidence="2">
    <location>
        <begin position="331"/>
        <end position="471"/>
    </location>
</feature>
<keyword evidence="1 3" id="KW-0812">Transmembrane</keyword>
<dbReference type="InterPro" id="IPR039426">
    <property type="entry name" value="TonB-dep_rcpt-like"/>
</dbReference>
<sequence length="610" mass="71038">MTPTLLYIVKVNMLLSIVYLFYIAVLRKETFVKSNRQYFLIGIISSFLLPLITVTKTVYVEQQTVDLSNLTDFIENEELITEPISFWSQFTVEKQLFTVYLVITAVFLAWFITKSYRLCAHIRKLNRSSLGNNVLVDDKTNEAYSFWKWVVLPRNYEAIDRLDVVLEHEYIHVKQKHSIDILLIELVKTIFWFNPLLILLQKAINLNLEYIVDQEVSKRVDIYDYQMTLVQFEYNKIQPMTMVNSFSTSDLKKRVLMLNTQKSTIMKKLKFVMITPVVAGFFFFFQFSVKAKVLEKSSIDILESTFEESKNEELLKSYDIEEKRYNATKSVNNTEGQLQSKQEEKNGTIEEVETIKLKADQVKDEAERIRRDLEVRHTELSEMKKGRIAENKKIIEERKREEINERQAKENEKLSTLVEERRAQIEQRKKEVSAEIKARNERLEKDSAKRRAENEDRLKNVKGKKGKLQEQELDNTIFFHEGKTYTKDEFYALNLNPTDIKAISFYKKEDATAKFGTPSDKKVLEVSTNKSLSEMKKDGELSKFTVVASKQSKSDFEGIILVDGVKTNKEEMNEINSDRIESVSVLKGEKAIGKYGDLGAKGVIEIVLKK</sequence>
<dbReference type="PANTHER" id="PTHR34978:SF3">
    <property type="entry name" value="SLR0241 PROTEIN"/>
    <property type="match status" value="1"/>
</dbReference>
<dbReference type="PROSITE" id="PS52016">
    <property type="entry name" value="TONB_DEPENDENT_REC_3"/>
    <property type="match status" value="1"/>
</dbReference>
<keyword evidence="1" id="KW-0813">Transport</keyword>
<comment type="similarity">
    <text evidence="1">Belongs to the TonB-dependent receptor family.</text>
</comment>
<feature type="transmembrane region" description="Helical" evidence="3">
    <location>
        <begin position="38"/>
        <end position="59"/>
    </location>
</feature>